<dbReference type="CDD" id="cd00090">
    <property type="entry name" value="HTH_ARSR"/>
    <property type="match status" value="1"/>
</dbReference>
<dbReference type="InterPro" id="IPR051081">
    <property type="entry name" value="HTH_MetalResp_TranReg"/>
</dbReference>
<dbReference type="SUPFAM" id="SSF46785">
    <property type="entry name" value="Winged helix' DNA-binding domain"/>
    <property type="match status" value="1"/>
</dbReference>
<dbReference type="Gene3D" id="1.10.10.10">
    <property type="entry name" value="Winged helix-like DNA-binding domain superfamily/Winged helix DNA-binding domain"/>
    <property type="match status" value="1"/>
</dbReference>
<dbReference type="InterPro" id="IPR036388">
    <property type="entry name" value="WH-like_DNA-bd_sf"/>
</dbReference>
<dbReference type="AlphaFoldDB" id="A0A133U9E9"/>
<evidence type="ECO:0000256" key="1">
    <source>
        <dbReference type="ARBA" id="ARBA00023015"/>
    </source>
</evidence>
<feature type="domain" description="HTH arsR-type" evidence="4">
    <location>
        <begin position="1"/>
        <end position="91"/>
    </location>
</feature>
<keyword evidence="3" id="KW-0804">Transcription</keyword>
<evidence type="ECO:0000259" key="4">
    <source>
        <dbReference type="PROSITE" id="PS50987"/>
    </source>
</evidence>
<dbReference type="Pfam" id="PF01022">
    <property type="entry name" value="HTH_5"/>
    <property type="match status" value="1"/>
</dbReference>
<dbReference type="GO" id="GO:0003700">
    <property type="term" value="F:DNA-binding transcription factor activity"/>
    <property type="evidence" value="ECO:0007669"/>
    <property type="project" value="InterPro"/>
</dbReference>
<dbReference type="PRINTS" id="PR00778">
    <property type="entry name" value="HTHARSR"/>
</dbReference>
<dbReference type="InterPro" id="IPR036390">
    <property type="entry name" value="WH_DNA-bd_sf"/>
</dbReference>
<accession>A0A133U9E9</accession>
<reference evidence="5 6" key="1">
    <citation type="journal article" date="2016" name="Sci. Rep.">
        <title>Metabolic traits of an uncultured archaeal lineage -MSBL1- from brine pools of the Red Sea.</title>
        <authorList>
            <person name="Mwirichia R."/>
            <person name="Alam I."/>
            <person name="Rashid M."/>
            <person name="Vinu M."/>
            <person name="Ba-Alawi W."/>
            <person name="Anthony Kamau A."/>
            <person name="Kamanda Ngugi D."/>
            <person name="Goker M."/>
            <person name="Klenk H.P."/>
            <person name="Bajic V."/>
            <person name="Stingl U."/>
        </authorList>
    </citation>
    <scope>NUCLEOTIDE SEQUENCE [LARGE SCALE GENOMIC DNA]</scope>
    <source>
        <strain evidence="5">SCGC-AAA259E17</strain>
    </source>
</reference>
<keyword evidence="2" id="KW-0238">DNA-binding</keyword>
<evidence type="ECO:0000256" key="2">
    <source>
        <dbReference type="ARBA" id="ARBA00023125"/>
    </source>
</evidence>
<sequence>MIEEKVKLFKALGNETRLRIVRYLLENERCACDFEPMVDRDQTTISRHLKVLTEAGILEKERDGKNVVYRIGDGNLKDTLRELGIEEIEPCC</sequence>
<gene>
    <name evidence="5" type="ORF">AKJ64_05195</name>
</gene>
<comment type="caution">
    <text evidence="5">The sequence shown here is derived from an EMBL/GenBank/DDBJ whole genome shotgun (WGS) entry which is preliminary data.</text>
</comment>
<dbReference type="PANTHER" id="PTHR33154:SF36">
    <property type="entry name" value="TRANSCRIPTIONAL REGULATOR"/>
    <property type="match status" value="1"/>
</dbReference>
<dbReference type="Proteomes" id="UP000070373">
    <property type="component" value="Unassembled WGS sequence"/>
</dbReference>
<dbReference type="PATRIC" id="fig|1698263.3.peg.385"/>
<dbReference type="PROSITE" id="PS50987">
    <property type="entry name" value="HTH_ARSR_2"/>
    <property type="match status" value="1"/>
</dbReference>
<dbReference type="PANTHER" id="PTHR33154">
    <property type="entry name" value="TRANSCRIPTIONAL REGULATOR, ARSR FAMILY"/>
    <property type="match status" value="1"/>
</dbReference>
<dbReference type="InterPro" id="IPR001845">
    <property type="entry name" value="HTH_ArsR_DNA-bd_dom"/>
</dbReference>
<keyword evidence="1" id="KW-0805">Transcription regulation</keyword>
<dbReference type="GO" id="GO:0003677">
    <property type="term" value="F:DNA binding"/>
    <property type="evidence" value="ECO:0007669"/>
    <property type="project" value="UniProtKB-KW"/>
</dbReference>
<proteinExistence type="predicted"/>
<protein>
    <recommendedName>
        <fullName evidence="4">HTH arsR-type domain-containing protein</fullName>
    </recommendedName>
</protein>
<evidence type="ECO:0000256" key="3">
    <source>
        <dbReference type="ARBA" id="ARBA00023163"/>
    </source>
</evidence>
<organism evidence="5 6">
    <name type="scientific">candidate division MSBL1 archaeon SCGC-AAA259E17</name>
    <dbReference type="NCBI Taxonomy" id="1698263"/>
    <lineage>
        <taxon>Archaea</taxon>
        <taxon>Methanobacteriati</taxon>
        <taxon>Methanobacteriota</taxon>
        <taxon>candidate division MSBL1</taxon>
    </lineage>
</organism>
<evidence type="ECO:0000313" key="5">
    <source>
        <dbReference type="EMBL" id="KXA90822.1"/>
    </source>
</evidence>
<dbReference type="InterPro" id="IPR011991">
    <property type="entry name" value="ArsR-like_HTH"/>
</dbReference>
<dbReference type="SMART" id="SM00418">
    <property type="entry name" value="HTH_ARSR"/>
    <property type="match status" value="1"/>
</dbReference>
<dbReference type="EMBL" id="LHXN01000139">
    <property type="protein sequence ID" value="KXA90822.1"/>
    <property type="molecule type" value="Genomic_DNA"/>
</dbReference>
<dbReference type="NCBIfam" id="NF033788">
    <property type="entry name" value="HTH_metalloreg"/>
    <property type="match status" value="1"/>
</dbReference>
<evidence type="ECO:0000313" key="6">
    <source>
        <dbReference type="Proteomes" id="UP000070373"/>
    </source>
</evidence>
<keyword evidence="6" id="KW-1185">Reference proteome</keyword>
<name>A0A133U9E9_9EURY</name>